<name>A0A2S3QZI4_VIBVL</name>
<evidence type="ECO:0000256" key="9">
    <source>
        <dbReference type="ARBA" id="ARBA00023224"/>
    </source>
</evidence>
<protein>
    <submittedName>
        <fullName evidence="15">Chemotaxis protein</fullName>
    </submittedName>
</protein>
<evidence type="ECO:0000256" key="1">
    <source>
        <dbReference type="ARBA" id="ARBA00004429"/>
    </source>
</evidence>
<accession>A0A2S3QZI4</accession>
<proteinExistence type="inferred from homology"/>
<dbReference type="InterPro" id="IPR013655">
    <property type="entry name" value="PAS_fold_3"/>
</dbReference>
<dbReference type="Gene3D" id="3.30.450.20">
    <property type="entry name" value="PAS domain"/>
    <property type="match status" value="1"/>
</dbReference>
<keyword evidence="3" id="KW-0488">Methylation</keyword>
<keyword evidence="9 11" id="KW-0807">Transducer</keyword>
<evidence type="ECO:0000259" key="14">
    <source>
        <dbReference type="PROSITE" id="PS50111"/>
    </source>
</evidence>
<keyword evidence="7 13" id="KW-1133">Transmembrane helix</keyword>
<evidence type="ECO:0000256" key="10">
    <source>
        <dbReference type="ARBA" id="ARBA00029447"/>
    </source>
</evidence>
<feature type="compositionally biased region" description="Polar residues" evidence="12">
    <location>
        <begin position="252"/>
        <end position="262"/>
    </location>
</feature>
<comment type="subcellular location">
    <subcellularLocation>
        <location evidence="1">Cell inner membrane</location>
        <topology evidence="1">Multi-pass membrane protein</topology>
    </subcellularLocation>
</comment>
<evidence type="ECO:0000256" key="6">
    <source>
        <dbReference type="ARBA" id="ARBA00022692"/>
    </source>
</evidence>
<dbReference type="RefSeq" id="WP_103200938.1">
    <property type="nucleotide sequence ID" value="NZ_PDGH01000124.1"/>
</dbReference>
<evidence type="ECO:0000256" key="13">
    <source>
        <dbReference type="SAM" id="Phobius"/>
    </source>
</evidence>
<dbReference type="GO" id="GO:0052131">
    <property type="term" value="P:positive aerotaxis"/>
    <property type="evidence" value="ECO:0007669"/>
    <property type="project" value="UniProtKB-ARBA"/>
</dbReference>
<dbReference type="FunFam" id="1.10.287.950:FF:000001">
    <property type="entry name" value="Methyl-accepting chemotaxis sensory transducer"/>
    <property type="match status" value="1"/>
</dbReference>
<keyword evidence="5" id="KW-0997">Cell inner membrane</keyword>
<dbReference type="SUPFAM" id="SSF55785">
    <property type="entry name" value="PYP-like sensor domain (PAS domain)"/>
    <property type="match status" value="1"/>
</dbReference>
<evidence type="ECO:0000256" key="12">
    <source>
        <dbReference type="SAM" id="MobiDB-lite"/>
    </source>
</evidence>
<keyword evidence="2" id="KW-1003">Cell membrane</keyword>
<comment type="caution">
    <text evidence="15">The sequence shown here is derived from an EMBL/GenBank/DDBJ whole genome shotgun (WGS) entry which is preliminary data.</text>
</comment>
<comment type="similarity">
    <text evidence="10">Belongs to the methyl-accepting chemotaxis (MCP) protein family.</text>
</comment>
<dbReference type="GO" id="GO:0004888">
    <property type="term" value="F:transmembrane signaling receptor activity"/>
    <property type="evidence" value="ECO:0007669"/>
    <property type="project" value="InterPro"/>
</dbReference>
<evidence type="ECO:0000256" key="8">
    <source>
        <dbReference type="ARBA" id="ARBA00023136"/>
    </source>
</evidence>
<dbReference type="AlphaFoldDB" id="A0A2S3QZI4"/>
<dbReference type="InterPro" id="IPR001610">
    <property type="entry name" value="PAC"/>
</dbReference>
<sequence>MRINQPVTQKEVTYPPHYNLLSVTSPSSHITYASKEFCDVAGYTLEELLGQPHNMVRHPDMPPEAFKDLWEHLKAGKSWMGMVKNRCKNGDHYWVDAFASPIKDGSGKVVEYQSVRLCPSRENVENATRLYAQIRAGKTPIQLKLPRTRLWQRQSILFFSATLLSLAFNTALPGLGIWSLLLLSVAISYSSTRRLESLSAEARKVFDNPLMELVYNKNVDDISEIKLALKMRQSELNAVVGRIQDSNQQLIDSARNSSSNSDKASHNLKGQTHETEQVAAAITEMHSTANEIAQNAQSASDATDQAHSAASEGMITVQDTVKAIKLLAGQLDETSDVVSQLAQHGKTIGDVLIIIQGVAEQTNLLALNAAIEAARAGEQGRGFAVVADEVRKLAQRSHESTEEIQKVIGLIQSSTQKAVSSMSEGTHLAEQCVSSADASGQKLQILLDQVTDISDRNNQIATAVEEMARVTEDMSSSVQSISDACSAANVLSSDTCHQCNALVKSLDSQGKLVSQFRRI</sequence>
<evidence type="ECO:0000256" key="7">
    <source>
        <dbReference type="ARBA" id="ARBA00022989"/>
    </source>
</evidence>
<dbReference type="SMART" id="SM00086">
    <property type="entry name" value="PAC"/>
    <property type="match status" value="1"/>
</dbReference>
<dbReference type="EMBL" id="PDGH01000124">
    <property type="protein sequence ID" value="POB44650.1"/>
    <property type="molecule type" value="Genomic_DNA"/>
</dbReference>
<dbReference type="Pfam" id="PF00015">
    <property type="entry name" value="MCPsignal"/>
    <property type="match status" value="1"/>
</dbReference>
<feature type="transmembrane region" description="Helical" evidence="13">
    <location>
        <begin position="156"/>
        <end position="189"/>
    </location>
</feature>
<dbReference type="SUPFAM" id="SSF58104">
    <property type="entry name" value="Methyl-accepting chemotaxis protein (MCP) signaling domain"/>
    <property type="match status" value="1"/>
</dbReference>
<reference evidence="15 16" key="1">
    <citation type="journal article" date="2018" name="Front. Microbiol.">
        <title>Phylogeny of Vibrio vulnificus from the Analysis of the Core-Genome: Implications for Intra-Species Taxonomy.</title>
        <authorList>
            <person name="Roig F.J."/>
            <person name="Gonzalez-Candelas F."/>
            <person name="Sanjuan E."/>
            <person name="Fouz B."/>
            <person name="Feil E.J."/>
            <person name="Llorens C."/>
            <person name="Baker-Austin C."/>
            <person name="Oliver J.D."/>
            <person name="Danin-Poleg Y."/>
            <person name="Gibas C.J."/>
            <person name="Kashi Y."/>
            <person name="Gulig P.A."/>
            <person name="Morrison S.S."/>
            <person name="Amaro C."/>
        </authorList>
    </citation>
    <scope>NUCLEOTIDE SEQUENCE [LARGE SCALE GENOMIC DNA]</scope>
    <source>
        <strain evidence="15 16">CECT4608</strain>
    </source>
</reference>
<feature type="domain" description="Methyl-accepting transducer" evidence="14">
    <location>
        <begin position="246"/>
        <end position="482"/>
    </location>
</feature>
<dbReference type="CDD" id="cd11386">
    <property type="entry name" value="MCP_signal"/>
    <property type="match status" value="1"/>
</dbReference>
<evidence type="ECO:0000313" key="15">
    <source>
        <dbReference type="EMBL" id="POB44650.1"/>
    </source>
</evidence>
<dbReference type="InterPro" id="IPR000014">
    <property type="entry name" value="PAS"/>
</dbReference>
<dbReference type="Gene3D" id="1.10.287.950">
    <property type="entry name" value="Methyl-accepting chemotaxis protein"/>
    <property type="match status" value="1"/>
</dbReference>
<dbReference type="PANTHER" id="PTHR32089">
    <property type="entry name" value="METHYL-ACCEPTING CHEMOTAXIS PROTEIN MCPB"/>
    <property type="match status" value="1"/>
</dbReference>
<dbReference type="Pfam" id="PF08447">
    <property type="entry name" value="PAS_3"/>
    <property type="match status" value="1"/>
</dbReference>
<dbReference type="GO" id="GO:0005886">
    <property type="term" value="C:plasma membrane"/>
    <property type="evidence" value="ECO:0007669"/>
    <property type="project" value="UniProtKB-SubCell"/>
</dbReference>
<dbReference type="InterPro" id="IPR004089">
    <property type="entry name" value="MCPsignal_dom"/>
</dbReference>
<dbReference type="SMART" id="SM00283">
    <property type="entry name" value="MA"/>
    <property type="match status" value="1"/>
</dbReference>
<dbReference type="Proteomes" id="UP000237466">
    <property type="component" value="Unassembled WGS sequence"/>
</dbReference>
<dbReference type="InterPro" id="IPR004090">
    <property type="entry name" value="Chemotax_Me-accpt_rcpt"/>
</dbReference>
<dbReference type="GO" id="GO:0007165">
    <property type="term" value="P:signal transduction"/>
    <property type="evidence" value="ECO:0007669"/>
    <property type="project" value="UniProtKB-KW"/>
</dbReference>
<organism evidence="15 16">
    <name type="scientific">Vibrio vulnificus</name>
    <dbReference type="NCBI Taxonomy" id="672"/>
    <lineage>
        <taxon>Bacteria</taxon>
        <taxon>Pseudomonadati</taxon>
        <taxon>Pseudomonadota</taxon>
        <taxon>Gammaproteobacteria</taxon>
        <taxon>Vibrionales</taxon>
        <taxon>Vibrionaceae</taxon>
        <taxon>Vibrio</taxon>
    </lineage>
</organism>
<dbReference type="PRINTS" id="PR00260">
    <property type="entry name" value="CHEMTRNSDUCR"/>
</dbReference>
<keyword evidence="4" id="KW-0145">Chemotaxis</keyword>
<keyword evidence="6 13" id="KW-0812">Transmembrane</keyword>
<dbReference type="FunFam" id="3.30.450.20:FF:000046">
    <property type="entry name" value="Aerotaxis sensor receptor"/>
    <property type="match status" value="1"/>
</dbReference>
<dbReference type="InterPro" id="IPR035965">
    <property type="entry name" value="PAS-like_dom_sf"/>
</dbReference>
<dbReference type="PANTHER" id="PTHR32089:SF112">
    <property type="entry name" value="LYSOZYME-LIKE PROTEIN-RELATED"/>
    <property type="match status" value="1"/>
</dbReference>
<evidence type="ECO:0000256" key="5">
    <source>
        <dbReference type="ARBA" id="ARBA00022519"/>
    </source>
</evidence>
<dbReference type="PROSITE" id="PS50111">
    <property type="entry name" value="CHEMOTAXIS_TRANSDUC_2"/>
    <property type="match status" value="1"/>
</dbReference>
<gene>
    <name evidence="15" type="ORF">CRN52_18805</name>
</gene>
<evidence type="ECO:0000256" key="4">
    <source>
        <dbReference type="ARBA" id="ARBA00022500"/>
    </source>
</evidence>
<evidence type="ECO:0000256" key="11">
    <source>
        <dbReference type="PROSITE-ProRule" id="PRU00284"/>
    </source>
</evidence>
<dbReference type="NCBIfam" id="TIGR00229">
    <property type="entry name" value="sensory_box"/>
    <property type="match status" value="1"/>
</dbReference>
<feature type="region of interest" description="Disordered" evidence="12">
    <location>
        <begin position="252"/>
        <end position="273"/>
    </location>
</feature>
<keyword evidence="8 13" id="KW-0472">Membrane</keyword>
<evidence type="ECO:0000256" key="3">
    <source>
        <dbReference type="ARBA" id="ARBA00022481"/>
    </source>
</evidence>
<evidence type="ECO:0000256" key="2">
    <source>
        <dbReference type="ARBA" id="ARBA00022475"/>
    </source>
</evidence>
<dbReference type="CDD" id="cd00130">
    <property type="entry name" value="PAS"/>
    <property type="match status" value="1"/>
</dbReference>
<evidence type="ECO:0000313" key="16">
    <source>
        <dbReference type="Proteomes" id="UP000237466"/>
    </source>
</evidence>